<comment type="caution">
    <text evidence="2">The sequence shown here is derived from an EMBL/GenBank/DDBJ whole genome shotgun (WGS) entry which is preliminary data.</text>
</comment>
<evidence type="ECO:0000256" key="1">
    <source>
        <dbReference type="SAM" id="MobiDB-lite"/>
    </source>
</evidence>
<dbReference type="EMBL" id="BSUN01000001">
    <property type="protein sequence ID" value="GMA36895.1"/>
    <property type="molecule type" value="Genomic_DNA"/>
</dbReference>
<proteinExistence type="predicted"/>
<reference evidence="3" key="1">
    <citation type="journal article" date="2019" name="Int. J. Syst. Evol. Microbiol.">
        <title>The Global Catalogue of Microorganisms (GCM) 10K type strain sequencing project: providing services to taxonomists for standard genome sequencing and annotation.</title>
        <authorList>
            <consortium name="The Broad Institute Genomics Platform"/>
            <consortium name="The Broad Institute Genome Sequencing Center for Infectious Disease"/>
            <person name="Wu L."/>
            <person name="Ma J."/>
        </authorList>
    </citation>
    <scope>NUCLEOTIDE SEQUENCE [LARGE SCALE GENOMIC DNA]</scope>
    <source>
        <strain evidence="3">NBRC 112299</strain>
    </source>
</reference>
<organism evidence="2 3">
    <name type="scientific">Demequina litorisediminis</name>
    <dbReference type="NCBI Taxonomy" id="1849022"/>
    <lineage>
        <taxon>Bacteria</taxon>
        <taxon>Bacillati</taxon>
        <taxon>Actinomycetota</taxon>
        <taxon>Actinomycetes</taxon>
        <taxon>Micrococcales</taxon>
        <taxon>Demequinaceae</taxon>
        <taxon>Demequina</taxon>
    </lineage>
</organism>
<evidence type="ECO:0000313" key="3">
    <source>
        <dbReference type="Proteomes" id="UP001157125"/>
    </source>
</evidence>
<protein>
    <submittedName>
        <fullName evidence="2">Uncharacterized protein</fullName>
    </submittedName>
</protein>
<sequence length="62" mass="6557">MIDGVEVGEVEGANDPSDPFPAPGTLLNIDDDFGGWDEANPTFFDTENGIITQIQVDTGKSS</sequence>
<evidence type="ECO:0000313" key="2">
    <source>
        <dbReference type="EMBL" id="GMA36895.1"/>
    </source>
</evidence>
<keyword evidence="3" id="KW-1185">Reference proteome</keyword>
<accession>A0ABQ6IG67</accession>
<feature type="region of interest" description="Disordered" evidence="1">
    <location>
        <begin position="1"/>
        <end position="27"/>
    </location>
</feature>
<name>A0ABQ6IG67_9MICO</name>
<gene>
    <name evidence="2" type="ORF">GCM10025876_30990</name>
</gene>
<dbReference type="Proteomes" id="UP001157125">
    <property type="component" value="Unassembled WGS sequence"/>
</dbReference>